<dbReference type="Proteomes" id="UP000664109">
    <property type="component" value="Unassembled WGS sequence"/>
</dbReference>
<evidence type="ECO:0000313" key="4">
    <source>
        <dbReference type="Proteomes" id="UP000664109"/>
    </source>
</evidence>
<reference evidence="3 4" key="1">
    <citation type="journal article" date="2016" name="Arch. Microbiol.">
        <title>Streptomyces zhihengii sp. nov., isolated from rhizospheric soil of Psammosilene tunicoides.</title>
        <authorList>
            <person name="Huang M.J."/>
            <person name="Fei J.J."/>
            <person name="Salam N."/>
            <person name="Kim C.J."/>
            <person name="Hozzein W.N."/>
            <person name="Xiao M."/>
            <person name="Huang H.Q."/>
            <person name="Li W.J."/>
        </authorList>
    </citation>
    <scope>NUCLEOTIDE SEQUENCE [LARGE SCALE GENOMIC DNA]</scope>
    <source>
        <strain evidence="3 4">YIM T102</strain>
    </source>
</reference>
<feature type="signal peptide" evidence="2">
    <location>
        <begin position="1"/>
        <end position="19"/>
    </location>
</feature>
<comment type="caution">
    <text evidence="3">The sequence shown here is derived from an EMBL/GenBank/DDBJ whole genome shotgun (WGS) entry which is preliminary data.</text>
</comment>
<dbReference type="PROSITE" id="PS51257">
    <property type="entry name" value="PROKAR_LIPOPROTEIN"/>
    <property type="match status" value="1"/>
</dbReference>
<organism evidence="3 4">
    <name type="scientific">Streptomyces zhihengii</name>
    <dbReference type="NCBI Taxonomy" id="1818004"/>
    <lineage>
        <taxon>Bacteria</taxon>
        <taxon>Bacillati</taxon>
        <taxon>Actinomycetota</taxon>
        <taxon>Actinomycetes</taxon>
        <taxon>Kitasatosporales</taxon>
        <taxon>Streptomycetaceae</taxon>
        <taxon>Streptomyces</taxon>
    </lineage>
</organism>
<name>A0ABS2UW85_9ACTN</name>
<gene>
    <name evidence="3" type="ORF">JE024_24445</name>
</gene>
<evidence type="ECO:0000313" key="3">
    <source>
        <dbReference type="EMBL" id="MBM9621826.1"/>
    </source>
</evidence>
<feature type="chain" id="PRO_5045991924" evidence="2">
    <location>
        <begin position="20"/>
        <end position="183"/>
    </location>
</feature>
<evidence type="ECO:0000256" key="2">
    <source>
        <dbReference type="SAM" id="SignalP"/>
    </source>
</evidence>
<keyword evidence="2" id="KW-0732">Signal</keyword>
<evidence type="ECO:0000256" key="1">
    <source>
        <dbReference type="SAM" id="MobiDB-lite"/>
    </source>
</evidence>
<keyword evidence="4" id="KW-1185">Reference proteome</keyword>
<dbReference type="EMBL" id="JAFEJA010000001">
    <property type="protein sequence ID" value="MBM9621826.1"/>
    <property type="molecule type" value="Genomic_DNA"/>
</dbReference>
<feature type="region of interest" description="Disordered" evidence="1">
    <location>
        <begin position="26"/>
        <end position="52"/>
    </location>
</feature>
<sequence length="183" mass="18258">MLLSRGAAAALSVVLLSLAAAGCADPASDPRTAGAGPAASRDGAQGYCPLPEEQRATPTPCITFDWNQRVKENHAYREPMAITEEQRAAAAPRAEALGAALKRLAATGTTEDGLRAAVGDALGLPAESIEVRGGGYDPLREVVVGGGEGKVCVNGGVDAAGAASAEVVGRTNDGTCLPGLGGH</sequence>
<proteinExistence type="predicted"/>
<dbReference type="RefSeq" id="WP_205375640.1">
    <property type="nucleotide sequence ID" value="NZ_JAFEJA010000001.1"/>
</dbReference>
<accession>A0ABS2UW85</accession>
<protein>
    <submittedName>
        <fullName evidence="3">Precorrin-3B C(17)-methyltransferase</fullName>
    </submittedName>
</protein>